<comment type="caution">
    <text evidence="1">The sequence shown here is derived from an EMBL/GenBank/DDBJ whole genome shotgun (WGS) entry which is preliminary data.</text>
</comment>
<evidence type="ECO:0000313" key="1">
    <source>
        <dbReference type="EMBL" id="KKW36965.1"/>
    </source>
</evidence>
<protein>
    <submittedName>
        <fullName evidence="1">Uncharacterized protein</fullName>
    </submittedName>
</protein>
<gene>
    <name evidence="1" type="ORF">UY82_C0006G0005</name>
</gene>
<proteinExistence type="predicted"/>
<reference evidence="1 2" key="1">
    <citation type="journal article" date="2015" name="Nature">
        <title>rRNA introns, odd ribosomes, and small enigmatic genomes across a large radiation of phyla.</title>
        <authorList>
            <person name="Brown C.T."/>
            <person name="Hug L.A."/>
            <person name="Thomas B.C."/>
            <person name="Sharon I."/>
            <person name="Castelle C.J."/>
            <person name="Singh A."/>
            <person name="Wilkins M.J."/>
            <person name="Williams K.H."/>
            <person name="Banfield J.F."/>
        </authorList>
    </citation>
    <scope>NUCLEOTIDE SEQUENCE [LARGE SCALE GENOMIC DNA]</scope>
</reference>
<dbReference type="Proteomes" id="UP000033865">
    <property type="component" value="Unassembled WGS sequence"/>
</dbReference>
<accession>A0A0G1Y1C8</accession>
<dbReference type="EMBL" id="LCRN01000006">
    <property type="protein sequence ID" value="KKW36965.1"/>
    <property type="molecule type" value="Genomic_DNA"/>
</dbReference>
<evidence type="ECO:0000313" key="2">
    <source>
        <dbReference type="Proteomes" id="UP000033865"/>
    </source>
</evidence>
<dbReference type="Gene3D" id="1.10.287.1080">
    <property type="entry name" value="MazG-like"/>
    <property type="match status" value="1"/>
</dbReference>
<name>A0A0G1Y1C8_9BACT</name>
<organism evidence="1 2">
    <name type="scientific">Candidatus Uhrbacteria bacterium GW2011_GWC2_53_7</name>
    <dbReference type="NCBI Taxonomy" id="1618986"/>
    <lineage>
        <taxon>Bacteria</taxon>
        <taxon>Candidatus Uhriibacteriota</taxon>
    </lineage>
</organism>
<sequence>MPAFDPLRTLVRSALSNQKARTPTDAETLRFAVLDMLTHDTGFGLMHYRRDNNGLPSAIKNILFDLFAIEFLFVPADDRIERGLRWQYPGICHVCTREVCTCSLVRMRGRPEPRGNTLLPATMTPKTIRDWQVFFARLYPNEGMEKIEIVTRLASEAHEACATALDQALLRHKNETAVELAQVFAWVCAFATHLEFSLEACDSRATMASFLNWLKRLQTTSVS</sequence>
<dbReference type="AlphaFoldDB" id="A0A0G1Y1C8"/>